<organism evidence="1">
    <name type="scientific">marine sediment metagenome</name>
    <dbReference type="NCBI Taxonomy" id="412755"/>
    <lineage>
        <taxon>unclassified sequences</taxon>
        <taxon>metagenomes</taxon>
        <taxon>ecological metagenomes</taxon>
    </lineage>
</organism>
<sequence>MEVQMCEEYFVDDPFNPNLKLGKEYFSRHTPLFLFQEIIKIYWIVSFKTK</sequence>
<reference evidence="1" key="1">
    <citation type="journal article" date="2015" name="Nature">
        <title>Complex archaea that bridge the gap between prokaryotes and eukaryotes.</title>
        <authorList>
            <person name="Spang A."/>
            <person name="Saw J.H."/>
            <person name="Jorgensen S.L."/>
            <person name="Zaremba-Niedzwiedzka K."/>
            <person name="Martijn J."/>
            <person name="Lind A.E."/>
            <person name="van Eijk R."/>
            <person name="Schleper C."/>
            <person name="Guy L."/>
            <person name="Ettema T.J."/>
        </authorList>
    </citation>
    <scope>NUCLEOTIDE SEQUENCE</scope>
</reference>
<comment type="caution">
    <text evidence="1">The sequence shown here is derived from an EMBL/GenBank/DDBJ whole genome shotgun (WGS) entry which is preliminary data.</text>
</comment>
<accession>A0A0F8ZZ23</accession>
<proteinExistence type="predicted"/>
<name>A0A0F8ZZ23_9ZZZZ</name>
<dbReference type="EMBL" id="LAZR01057633">
    <property type="protein sequence ID" value="KKK71654.1"/>
    <property type="molecule type" value="Genomic_DNA"/>
</dbReference>
<evidence type="ECO:0000313" key="1">
    <source>
        <dbReference type="EMBL" id="KKK71654.1"/>
    </source>
</evidence>
<gene>
    <name evidence="1" type="ORF">LCGC14_2911760</name>
</gene>
<protein>
    <submittedName>
        <fullName evidence="1">Uncharacterized protein</fullName>
    </submittedName>
</protein>
<dbReference type="AlphaFoldDB" id="A0A0F8ZZ23"/>